<dbReference type="Pfam" id="PF01467">
    <property type="entry name" value="CTP_transf_like"/>
    <property type="match status" value="1"/>
</dbReference>
<dbReference type="NCBIfam" id="TIGR00125">
    <property type="entry name" value="cyt_tran_rel"/>
    <property type="match status" value="1"/>
</dbReference>
<gene>
    <name evidence="4" type="ORF">A2261_03815</name>
</gene>
<dbReference type="AlphaFoldDB" id="A0A1F6NIY9"/>
<dbReference type="Gene3D" id="3.40.50.620">
    <property type="entry name" value="HUPs"/>
    <property type="match status" value="1"/>
</dbReference>
<dbReference type="GO" id="GO:0016779">
    <property type="term" value="F:nucleotidyltransferase activity"/>
    <property type="evidence" value="ECO:0007669"/>
    <property type="project" value="UniProtKB-KW"/>
</dbReference>
<dbReference type="Proteomes" id="UP000177803">
    <property type="component" value="Unassembled WGS sequence"/>
</dbReference>
<evidence type="ECO:0000313" key="5">
    <source>
        <dbReference type="Proteomes" id="UP000177803"/>
    </source>
</evidence>
<accession>A0A1F6NIY9</accession>
<organism evidence="4 5">
    <name type="scientific">Candidatus Magasanikbacteria bacterium RIFOXYA2_FULL_44_8</name>
    <dbReference type="NCBI Taxonomy" id="1798696"/>
    <lineage>
        <taxon>Bacteria</taxon>
        <taxon>Candidatus Magasanikiibacteriota</taxon>
    </lineage>
</organism>
<dbReference type="InterPro" id="IPR014729">
    <property type="entry name" value="Rossmann-like_a/b/a_fold"/>
</dbReference>
<dbReference type="InterPro" id="IPR004821">
    <property type="entry name" value="Cyt_trans-like"/>
</dbReference>
<evidence type="ECO:0000259" key="3">
    <source>
        <dbReference type="Pfam" id="PF01467"/>
    </source>
</evidence>
<sequence>MVFGTFDTIHPGHIFLLKQAKQYGDYLIVVVSRDKTVCDIKTKPPRFDEHTRLQMVKNMNIADAVRLGCLGDKYQAVKEEDPDIIALGYDQRAFVDNLEKAIKPSAQIVRIPPYFPDIYKSSKIYN</sequence>
<evidence type="ECO:0000313" key="4">
    <source>
        <dbReference type="EMBL" id="OGH83785.1"/>
    </source>
</evidence>
<name>A0A1F6NIY9_9BACT</name>
<dbReference type="EMBL" id="MFQR01000064">
    <property type="protein sequence ID" value="OGH83785.1"/>
    <property type="molecule type" value="Genomic_DNA"/>
</dbReference>
<dbReference type="PANTHER" id="PTHR43793:SF1">
    <property type="entry name" value="FAD SYNTHASE"/>
    <property type="match status" value="1"/>
</dbReference>
<evidence type="ECO:0000256" key="2">
    <source>
        <dbReference type="ARBA" id="ARBA00022695"/>
    </source>
</evidence>
<protein>
    <recommendedName>
        <fullName evidence="3">Cytidyltransferase-like domain-containing protein</fullName>
    </recommendedName>
</protein>
<evidence type="ECO:0000256" key="1">
    <source>
        <dbReference type="ARBA" id="ARBA00022679"/>
    </source>
</evidence>
<reference evidence="4 5" key="1">
    <citation type="journal article" date="2016" name="Nat. Commun.">
        <title>Thousands of microbial genomes shed light on interconnected biogeochemical processes in an aquifer system.</title>
        <authorList>
            <person name="Anantharaman K."/>
            <person name="Brown C.T."/>
            <person name="Hug L.A."/>
            <person name="Sharon I."/>
            <person name="Castelle C.J."/>
            <person name="Probst A.J."/>
            <person name="Thomas B.C."/>
            <person name="Singh A."/>
            <person name="Wilkins M.J."/>
            <person name="Karaoz U."/>
            <person name="Brodie E.L."/>
            <person name="Williams K.H."/>
            <person name="Hubbard S.S."/>
            <person name="Banfield J.F."/>
        </authorList>
    </citation>
    <scope>NUCLEOTIDE SEQUENCE [LARGE SCALE GENOMIC DNA]</scope>
</reference>
<keyword evidence="1" id="KW-0808">Transferase</keyword>
<dbReference type="InterPro" id="IPR050385">
    <property type="entry name" value="Archaeal_FAD_synthase"/>
</dbReference>
<comment type="caution">
    <text evidence="4">The sequence shown here is derived from an EMBL/GenBank/DDBJ whole genome shotgun (WGS) entry which is preliminary data.</text>
</comment>
<dbReference type="SUPFAM" id="SSF52374">
    <property type="entry name" value="Nucleotidylyl transferase"/>
    <property type="match status" value="1"/>
</dbReference>
<keyword evidence="2" id="KW-0548">Nucleotidyltransferase</keyword>
<proteinExistence type="predicted"/>
<feature type="domain" description="Cytidyltransferase-like" evidence="3">
    <location>
        <begin position="2"/>
        <end position="110"/>
    </location>
</feature>
<dbReference type="PANTHER" id="PTHR43793">
    <property type="entry name" value="FAD SYNTHASE"/>
    <property type="match status" value="1"/>
</dbReference>